<keyword evidence="2" id="KW-1015">Disulfide bond</keyword>
<dbReference type="Gene3D" id="2.60.120.200">
    <property type="match status" value="3"/>
</dbReference>
<accession>A0A1G2P001</accession>
<evidence type="ECO:0000313" key="5">
    <source>
        <dbReference type="EMBL" id="OHA41613.1"/>
    </source>
</evidence>
<keyword evidence="1 3" id="KW-0732">Signal</keyword>
<gene>
    <name evidence="5" type="ORF">A3G52_00710</name>
</gene>
<dbReference type="PANTHER" id="PTHR42535">
    <property type="entry name" value="OOKINETE PROTEIN, PUTATIVE-RELATED"/>
    <property type="match status" value="1"/>
</dbReference>
<evidence type="ECO:0000256" key="2">
    <source>
        <dbReference type="ARBA" id="ARBA00023157"/>
    </source>
</evidence>
<dbReference type="Proteomes" id="UP000177269">
    <property type="component" value="Unassembled WGS sequence"/>
</dbReference>
<dbReference type="Pfam" id="PF13385">
    <property type="entry name" value="Laminin_G_3"/>
    <property type="match status" value="3"/>
</dbReference>
<dbReference type="SUPFAM" id="SSF49899">
    <property type="entry name" value="Concanavalin A-like lectins/glucanases"/>
    <property type="match status" value="3"/>
</dbReference>
<organism evidence="5 6">
    <name type="scientific">Candidatus Taylorbacteria bacterium RIFCSPLOWO2_12_FULL_43_20</name>
    <dbReference type="NCBI Taxonomy" id="1802332"/>
    <lineage>
        <taxon>Bacteria</taxon>
        <taxon>Candidatus Tayloriibacteriota</taxon>
    </lineage>
</organism>
<dbReference type="InterPro" id="IPR006558">
    <property type="entry name" value="LamG-like"/>
</dbReference>
<evidence type="ECO:0000256" key="1">
    <source>
        <dbReference type="ARBA" id="ARBA00022729"/>
    </source>
</evidence>
<evidence type="ECO:0000256" key="3">
    <source>
        <dbReference type="SAM" id="SignalP"/>
    </source>
</evidence>
<dbReference type="EMBL" id="MHSK01000030">
    <property type="protein sequence ID" value="OHA41613.1"/>
    <property type="molecule type" value="Genomic_DNA"/>
</dbReference>
<feature type="signal peptide" evidence="3">
    <location>
        <begin position="1"/>
        <end position="29"/>
    </location>
</feature>
<dbReference type="AlphaFoldDB" id="A0A1G2P001"/>
<dbReference type="PANTHER" id="PTHR42535:SF2">
    <property type="entry name" value="CHROMOSOME UNDETERMINED SCAFFOLD_146, WHOLE GENOME SHOTGUN SEQUENCE"/>
    <property type="match status" value="1"/>
</dbReference>
<comment type="caution">
    <text evidence="5">The sequence shown here is derived from an EMBL/GenBank/DDBJ whole genome shotgun (WGS) entry which is preliminary data.</text>
</comment>
<proteinExistence type="predicted"/>
<feature type="domain" description="LamG-like jellyroll fold" evidence="4">
    <location>
        <begin position="582"/>
        <end position="712"/>
    </location>
</feature>
<feature type="domain" description="LamG-like jellyroll fold" evidence="4">
    <location>
        <begin position="351"/>
        <end position="483"/>
    </location>
</feature>
<evidence type="ECO:0000259" key="4">
    <source>
        <dbReference type="SMART" id="SM00560"/>
    </source>
</evidence>
<name>A0A1G2P001_9BACT</name>
<dbReference type="SMART" id="SM00560">
    <property type="entry name" value="LamGL"/>
    <property type="match status" value="2"/>
</dbReference>
<evidence type="ECO:0000313" key="6">
    <source>
        <dbReference type="Proteomes" id="UP000177269"/>
    </source>
</evidence>
<reference evidence="5 6" key="1">
    <citation type="journal article" date="2016" name="Nat. Commun.">
        <title>Thousands of microbial genomes shed light on interconnected biogeochemical processes in an aquifer system.</title>
        <authorList>
            <person name="Anantharaman K."/>
            <person name="Brown C.T."/>
            <person name="Hug L.A."/>
            <person name="Sharon I."/>
            <person name="Castelle C.J."/>
            <person name="Probst A.J."/>
            <person name="Thomas B.C."/>
            <person name="Singh A."/>
            <person name="Wilkins M.J."/>
            <person name="Karaoz U."/>
            <person name="Brodie E.L."/>
            <person name="Williams K.H."/>
            <person name="Hubbard S.S."/>
            <person name="Banfield J.F."/>
        </authorList>
    </citation>
    <scope>NUCLEOTIDE SEQUENCE [LARGE SCALE GENOMIC DNA]</scope>
</reference>
<sequence>MNMGNVKLKSAAIFLLLLAFLLSARAASAATIGVPTNYLSMNTGLVGYWTFDGKDTVWTSATAATTLDKSGNGNTGTLTNMSRSSSPVSGKIGQGLKFDGGDDYVHIPLPTIVAPYTVSLWYKPNKLGANQTVISLQGEGTYPKFVFASNNKLLMYISATKFLYSTKVYNSSDLNKWNHAVFVIPSSVVSGWNLYINGATSNGVSNDSGAYNDPSTYGSIGIEEVILGSPGSGTIDDVRIYNRALSATEIKQLYNTASPKYGVSQTVGQTTNCDSGLSCGLVGYWTFDGKDTDWTTQKTNDLSGSGNHGTLTNMSTTTSPTYGKIGQGLKFDGENDYINVESGLNITEYPFTLSAWANADTFSSSQSILQLVDKSESGVYWTIGTISSGHFSMTARNTSPVTTPGIITPTAGVWYHVVGVFRSETDRELYVNGVSDATSAASVNFAATVDRVAIGYFGDLTPGNFLGGKIDDVRIYNRALSATEIKQLYNTASPKYGVSQTVGQTTNCDSGLSCGLVGYWTFDGKDTDWTTQKTNDLSGSGNHGTLTNMSTTTSPAYGKIGQGLVFDGGDDYVGTSYNGQLTNFTVCAWFKADDITPSLYQRIVDKSYSTGMWIGARSGVANNWGGGVLDSSAPFGRYITLSAGQWHHLCSKREGTTHTIVGDGGAVSTSGTVSSSALSNEVLRIGISSVLAAPFNGLIDDVRIYNRALSADEITQLYNLGR</sequence>
<protein>
    <recommendedName>
        <fullName evidence="4">LamG-like jellyroll fold domain-containing protein</fullName>
    </recommendedName>
</protein>
<feature type="chain" id="PRO_5009583809" description="LamG-like jellyroll fold domain-containing protein" evidence="3">
    <location>
        <begin position="30"/>
        <end position="722"/>
    </location>
</feature>
<dbReference type="InterPro" id="IPR013320">
    <property type="entry name" value="ConA-like_dom_sf"/>
</dbReference>